<dbReference type="InterPro" id="IPR055557">
    <property type="entry name" value="DUF7133"/>
</dbReference>
<feature type="domain" description="DUF7133" evidence="2">
    <location>
        <begin position="75"/>
        <end position="226"/>
    </location>
</feature>
<evidence type="ECO:0000256" key="1">
    <source>
        <dbReference type="ARBA" id="ARBA00022729"/>
    </source>
</evidence>
<dbReference type="InterPro" id="IPR014755">
    <property type="entry name" value="Cu-Rt/internalin_Ig-like"/>
</dbReference>
<dbReference type="EMBL" id="JBHTLP010000002">
    <property type="protein sequence ID" value="MFD1140032.1"/>
    <property type="molecule type" value="Genomic_DNA"/>
</dbReference>
<evidence type="ECO:0000313" key="4">
    <source>
        <dbReference type="Proteomes" id="UP001597116"/>
    </source>
</evidence>
<dbReference type="Gene3D" id="2.60.40.1220">
    <property type="match status" value="1"/>
</dbReference>
<dbReference type="InterPro" id="IPR011041">
    <property type="entry name" value="Quinoprot_gluc/sorb_DH_b-prop"/>
</dbReference>
<accession>A0ABW3Q4R7</accession>
<keyword evidence="1" id="KW-0732">Signal</keyword>
<protein>
    <submittedName>
        <fullName evidence="3">PQQ-dependent sugar dehydrogenase</fullName>
    </submittedName>
</protein>
<dbReference type="Pfam" id="PF23500">
    <property type="entry name" value="DUF7133"/>
    <property type="match status" value="1"/>
</dbReference>
<name>A0ABW3Q4R7_9BACT</name>
<sequence length="494" mass="54440">MGKTILILLSIWLFVAAIPNGPKPVPKAAYRVETIPMPEGLSAETGAIDFLPDGRLVASFHRGEVMFYNPKTKQWSLFAEGLHEPLGILVVSNSELIIMQRPELTRVKDRDGDGRADLYEKVTDAFGISGNYHEFNYGPIRDKAGNLYIGLNTASPNGGVRSEVRGTRDTVATDHPKQMFSPVPYRGWIMKLNASDHQLVPYASGFRSPNGLVFDPNGRMLVTDNQGDWVGTSPLYAVEEGKFYGHPASLVWNANWRGGNPLAMTLPELEAMRTKAAVLFPHGILANSITQPVLDNTGGKFGPFAGQLLIGEMNQERIVRVMLEEVAGQLQGACIPFLDGQGLRKGNNRLAFAPDGSLWTGQNDHGWAGAKGIQRIVYTGKPPMDVYTMNLTPNGFDLTFTQPVDAATASRPENYQFRHYRYEYHKTYGSPQFDIAAVPVKAVTVSKDRRKVSLNLADLKPGLIYELTLGDVRATNGEPLANRLICYTLNHLKP</sequence>
<dbReference type="InterPro" id="IPR011042">
    <property type="entry name" value="6-blade_b-propeller_TolB-like"/>
</dbReference>
<comment type="caution">
    <text evidence="3">The sequence shown here is derived from an EMBL/GenBank/DDBJ whole genome shotgun (WGS) entry which is preliminary data.</text>
</comment>
<dbReference type="PANTHER" id="PTHR33546">
    <property type="entry name" value="LARGE, MULTIFUNCTIONAL SECRETED PROTEIN-RELATED"/>
    <property type="match status" value="1"/>
</dbReference>
<evidence type="ECO:0000313" key="3">
    <source>
        <dbReference type="EMBL" id="MFD1140032.1"/>
    </source>
</evidence>
<proteinExistence type="predicted"/>
<dbReference type="RefSeq" id="WP_265990004.1">
    <property type="nucleotide sequence ID" value="NZ_CP110973.1"/>
</dbReference>
<dbReference type="PANTHER" id="PTHR33546:SF1">
    <property type="entry name" value="LARGE, MULTIFUNCTIONAL SECRETED PROTEIN"/>
    <property type="match status" value="1"/>
</dbReference>
<keyword evidence="4" id="KW-1185">Reference proteome</keyword>
<reference evidence="4" key="1">
    <citation type="journal article" date="2019" name="Int. J. Syst. Evol. Microbiol.">
        <title>The Global Catalogue of Microorganisms (GCM) 10K type strain sequencing project: providing services to taxonomists for standard genome sequencing and annotation.</title>
        <authorList>
            <consortium name="The Broad Institute Genomics Platform"/>
            <consortium name="The Broad Institute Genome Sequencing Center for Infectious Disease"/>
            <person name="Wu L."/>
            <person name="Ma J."/>
        </authorList>
    </citation>
    <scope>NUCLEOTIDE SEQUENCE [LARGE SCALE GENOMIC DNA]</scope>
    <source>
        <strain evidence="4">CCUG 55608</strain>
    </source>
</reference>
<gene>
    <name evidence="3" type="ORF">ACFQ4C_02895</name>
</gene>
<dbReference type="Gene3D" id="2.120.10.30">
    <property type="entry name" value="TolB, C-terminal domain"/>
    <property type="match status" value="1"/>
</dbReference>
<organism evidence="3 4">
    <name type="scientific">Larkinella insperata</name>
    <dbReference type="NCBI Taxonomy" id="332158"/>
    <lineage>
        <taxon>Bacteria</taxon>
        <taxon>Pseudomonadati</taxon>
        <taxon>Bacteroidota</taxon>
        <taxon>Cytophagia</taxon>
        <taxon>Cytophagales</taxon>
        <taxon>Spirosomataceae</taxon>
        <taxon>Larkinella</taxon>
    </lineage>
</organism>
<dbReference type="SUPFAM" id="SSF50952">
    <property type="entry name" value="Soluble quinoprotein glucose dehydrogenase"/>
    <property type="match status" value="1"/>
</dbReference>
<evidence type="ECO:0000259" key="2">
    <source>
        <dbReference type="Pfam" id="PF23500"/>
    </source>
</evidence>
<dbReference type="Proteomes" id="UP001597116">
    <property type="component" value="Unassembled WGS sequence"/>
</dbReference>